<organism evidence="15 16">
    <name type="scientific">Podila minutissima</name>
    <dbReference type="NCBI Taxonomy" id="64525"/>
    <lineage>
        <taxon>Eukaryota</taxon>
        <taxon>Fungi</taxon>
        <taxon>Fungi incertae sedis</taxon>
        <taxon>Mucoromycota</taxon>
        <taxon>Mortierellomycotina</taxon>
        <taxon>Mortierellomycetes</taxon>
        <taxon>Mortierellales</taxon>
        <taxon>Mortierellaceae</taxon>
        <taxon>Podila</taxon>
    </lineage>
</organism>
<evidence type="ECO:0000259" key="14">
    <source>
        <dbReference type="Pfam" id="PF01507"/>
    </source>
</evidence>
<sequence>MTRVITSPGANLCCHAGPEEQETIAIVVVSSLQGKHQEAALQPSLFTITQSRTVSSVIDITRTIAEFSRDYSLVFVVRVGQDNTVEEQERVLGAIADAFGQDLWQNNGEGCPLLTNGHNPDLSQNKTRFGESRKEYTGRIPCKGEIHYISVPSGSQNEAIVSVHNVHTLTERLSSQYTHDATDSVSATLDAMYSARPSFVSPIDGLQVMKDVYHLVDLANQHDEDKAQTGSETTGSTALSSTDPSALILERDQMCWKSVRHAVDVIEEAVKRYGPEGISLSFNGGKDCTVILHLFVAVLYKLHGPGSAFPTNTPRQKTPIPAIYVTHKNPFGQVERFVDDEIERYDLDLLRIPGPMKKALEEYHVMKGEKVKAIMVGTRRDDPHGGPLKPFTPCDPSWPPFMRIHPILDWSYHDIWTFLRAINVPYCGLYDLGYTSLGGRDDTFPNPQLRRLSIGPFFNSAAIAQLQLQGGHIDQLTNGDIRSMAQANGASQPNAHILNGLHQVDKALDKLEESFLFRPAWKLAGGESERCGRAK</sequence>
<dbReference type="GO" id="GO:0003919">
    <property type="term" value="F:FMN adenylyltransferase activity"/>
    <property type="evidence" value="ECO:0007669"/>
    <property type="project" value="UniProtKB-EC"/>
</dbReference>
<evidence type="ECO:0000256" key="3">
    <source>
        <dbReference type="ARBA" id="ARBA00022630"/>
    </source>
</evidence>
<evidence type="ECO:0000256" key="13">
    <source>
        <dbReference type="SAM" id="MobiDB-lite"/>
    </source>
</evidence>
<evidence type="ECO:0000256" key="5">
    <source>
        <dbReference type="ARBA" id="ARBA00022679"/>
    </source>
</evidence>
<dbReference type="AlphaFoldDB" id="A0A9P5VQL0"/>
<reference evidence="15" key="1">
    <citation type="journal article" date="2020" name="Fungal Divers.">
        <title>Resolving the Mortierellaceae phylogeny through synthesis of multi-gene phylogenetics and phylogenomics.</title>
        <authorList>
            <person name="Vandepol N."/>
            <person name="Liber J."/>
            <person name="Desiro A."/>
            <person name="Na H."/>
            <person name="Kennedy M."/>
            <person name="Barry K."/>
            <person name="Grigoriev I.V."/>
            <person name="Miller A.N."/>
            <person name="O'Donnell K."/>
            <person name="Stajich J.E."/>
            <person name="Bonito G."/>
        </authorList>
    </citation>
    <scope>NUCLEOTIDE SEQUENCE</scope>
    <source>
        <strain evidence="15">NVP1</strain>
    </source>
</reference>
<gene>
    <name evidence="15" type="primary">FAD1</name>
    <name evidence="15" type="ORF">BG006_006507</name>
</gene>
<evidence type="ECO:0000256" key="1">
    <source>
        <dbReference type="ARBA" id="ARBA00004726"/>
    </source>
</evidence>
<accession>A0A9P5VQL0</accession>
<keyword evidence="5" id="KW-0808">Transferase</keyword>
<dbReference type="SUPFAM" id="SSF52402">
    <property type="entry name" value="Adenine nucleotide alpha hydrolases-like"/>
    <property type="match status" value="1"/>
</dbReference>
<keyword evidence="16" id="KW-1185">Reference proteome</keyword>
<evidence type="ECO:0000256" key="6">
    <source>
        <dbReference type="ARBA" id="ARBA00022695"/>
    </source>
</evidence>
<dbReference type="CDD" id="cd23948">
    <property type="entry name" value="FAD_synthase"/>
    <property type="match status" value="1"/>
</dbReference>
<evidence type="ECO:0000256" key="12">
    <source>
        <dbReference type="ARBA" id="ARBA00049494"/>
    </source>
</evidence>
<dbReference type="Pfam" id="PF01507">
    <property type="entry name" value="PAPS_reduct"/>
    <property type="match status" value="1"/>
</dbReference>
<evidence type="ECO:0000313" key="16">
    <source>
        <dbReference type="Proteomes" id="UP000696485"/>
    </source>
</evidence>
<comment type="catalytic activity">
    <reaction evidence="12">
        <text>FMN + ATP + H(+) = FAD + diphosphate</text>
        <dbReference type="Rhea" id="RHEA:17237"/>
        <dbReference type="ChEBI" id="CHEBI:15378"/>
        <dbReference type="ChEBI" id="CHEBI:30616"/>
        <dbReference type="ChEBI" id="CHEBI:33019"/>
        <dbReference type="ChEBI" id="CHEBI:57692"/>
        <dbReference type="ChEBI" id="CHEBI:58210"/>
        <dbReference type="EC" id="2.7.7.2"/>
    </reaction>
</comment>
<evidence type="ECO:0000256" key="4">
    <source>
        <dbReference type="ARBA" id="ARBA00022643"/>
    </source>
</evidence>
<dbReference type="PANTHER" id="PTHR23293">
    <property type="entry name" value="FAD SYNTHETASE-RELATED FMN ADENYLYLTRANSFERASE"/>
    <property type="match status" value="1"/>
</dbReference>
<dbReference type="Gene3D" id="3.40.50.620">
    <property type="entry name" value="HUPs"/>
    <property type="match status" value="1"/>
</dbReference>
<evidence type="ECO:0000256" key="8">
    <source>
        <dbReference type="ARBA" id="ARBA00022827"/>
    </source>
</evidence>
<dbReference type="PANTHER" id="PTHR23293:SF9">
    <property type="entry name" value="FAD SYNTHASE"/>
    <property type="match status" value="1"/>
</dbReference>
<keyword evidence="3" id="KW-0285">Flavoprotein</keyword>
<keyword evidence="9" id="KW-0067">ATP-binding</keyword>
<keyword evidence="4" id="KW-0288">FMN</keyword>
<feature type="region of interest" description="Disordered" evidence="13">
    <location>
        <begin position="223"/>
        <end position="242"/>
    </location>
</feature>
<name>A0A9P5VQL0_9FUNG</name>
<feature type="domain" description="Phosphoadenosine phosphosulphate reductase" evidence="14">
    <location>
        <begin position="278"/>
        <end position="443"/>
    </location>
</feature>
<keyword evidence="6" id="KW-0548">Nucleotidyltransferase</keyword>
<dbReference type="EC" id="2.7.7.2" evidence="2"/>
<evidence type="ECO:0000256" key="9">
    <source>
        <dbReference type="ARBA" id="ARBA00022840"/>
    </source>
</evidence>
<feature type="compositionally biased region" description="Polar residues" evidence="13">
    <location>
        <begin position="228"/>
        <end position="242"/>
    </location>
</feature>
<evidence type="ECO:0000256" key="11">
    <source>
        <dbReference type="ARBA" id="ARBA00031871"/>
    </source>
</evidence>
<dbReference type="GO" id="GO:0006747">
    <property type="term" value="P:FAD biosynthetic process"/>
    <property type="evidence" value="ECO:0007669"/>
    <property type="project" value="TreeGrafter"/>
</dbReference>
<keyword evidence="8" id="KW-0274">FAD</keyword>
<comment type="caution">
    <text evidence="15">The sequence shown here is derived from an EMBL/GenBank/DDBJ whole genome shotgun (WGS) entry which is preliminary data.</text>
</comment>
<evidence type="ECO:0000256" key="2">
    <source>
        <dbReference type="ARBA" id="ARBA00012393"/>
    </source>
</evidence>
<dbReference type="InterPro" id="IPR002500">
    <property type="entry name" value="PAPS_reduct_dom"/>
</dbReference>
<dbReference type="InterPro" id="IPR014729">
    <property type="entry name" value="Rossmann-like_a/b/a_fold"/>
</dbReference>
<evidence type="ECO:0000256" key="7">
    <source>
        <dbReference type="ARBA" id="ARBA00022741"/>
    </source>
</evidence>
<proteinExistence type="predicted"/>
<keyword evidence="7" id="KW-0547">Nucleotide-binding</keyword>
<protein>
    <recommendedName>
        <fullName evidence="2">FAD synthase</fullName>
        <ecNumber evidence="2">2.7.7.2</ecNumber>
    </recommendedName>
    <alternativeName>
        <fullName evidence="10">FAD pyrophosphorylase</fullName>
    </alternativeName>
    <alternativeName>
        <fullName evidence="11">FMN adenylyltransferase</fullName>
    </alternativeName>
</protein>
<dbReference type="EMBL" id="JAAAUY010000039">
    <property type="protein sequence ID" value="KAF9337032.1"/>
    <property type="molecule type" value="Genomic_DNA"/>
</dbReference>
<evidence type="ECO:0000256" key="10">
    <source>
        <dbReference type="ARBA" id="ARBA00031145"/>
    </source>
</evidence>
<evidence type="ECO:0000313" key="15">
    <source>
        <dbReference type="EMBL" id="KAF9337032.1"/>
    </source>
</evidence>
<dbReference type="Proteomes" id="UP000696485">
    <property type="component" value="Unassembled WGS sequence"/>
</dbReference>
<comment type="pathway">
    <text evidence="1">Cofactor biosynthesis; FAD biosynthesis; FAD from FMN: step 1/1.</text>
</comment>
<dbReference type="GO" id="GO:0005524">
    <property type="term" value="F:ATP binding"/>
    <property type="evidence" value="ECO:0007669"/>
    <property type="project" value="UniProtKB-KW"/>
</dbReference>